<feature type="region of interest" description="Disordered" evidence="4">
    <location>
        <begin position="41"/>
        <end position="76"/>
    </location>
</feature>
<evidence type="ECO:0000313" key="5">
    <source>
        <dbReference type="EMBL" id="SSX00265.1"/>
    </source>
</evidence>
<dbReference type="Gene3D" id="1.25.40.20">
    <property type="entry name" value="Ankyrin repeat-containing domain"/>
    <property type="match status" value="1"/>
</dbReference>
<feature type="region of interest" description="Disordered" evidence="4">
    <location>
        <begin position="343"/>
        <end position="372"/>
    </location>
</feature>
<feature type="compositionally biased region" description="Basic and acidic residues" evidence="4">
    <location>
        <begin position="50"/>
        <end position="76"/>
    </location>
</feature>
<dbReference type="VEuPathDB" id="VectorBase:CSON002111"/>
<dbReference type="GO" id="GO:0051059">
    <property type="term" value="F:NF-kappaB binding"/>
    <property type="evidence" value="ECO:0007669"/>
    <property type="project" value="TreeGrafter"/>
</dbReference>
<dbReference type="InterPro" id="IPR002110">
    <property type="entry name" value="Ankyrin_rpt"/>
</dbReference>
<dbReference type="PROSITE" id="PS50297">
    <property type="entry name" value="ANK_REP_REGION"/>
    <property type="match status" value="3"/>
</dbReference>
<dbReference type="GO" id="GO:0071356">
    <property type="term" value="P:cellular response to tumor necrosis factor"/>
    <property type="evidence" value="ECO:0007669"/>
    <property type="project" value="TreeGrafter"/>
</dbReference>
<gene>
    <name evidence="6" type="primary">CSON002111</name>
</gene>
<dbReference type="EMBL" id="UFQT01000134">
    <property type="protein sequence ID" value="SSX20645.1"/>
    <property type="molecule type" value="Genomic_DNA"/>
</dbReference>
<accession>A0A336LS53</accession>
<feature type="repeat" description="ANK" evidence="3">
    <location>
        <begin position="277"/>
        <end position="309"/>
    </location>
</feature>
<dbReference type="SMART" id="SM00248">
    <property type="entry name" value="ANK"/>
    <property type="match status" value="6"/>
</dbReference>
<sequence>MSDIKRSRDTSPINHQAKKGHEENVDLDSGFVSSYIASGPIDSESFVDSSEIKPQPDKTQDQEPKTKSEKEAQIEREQEMDSAYFDSGLLSSDMSKLEINAPPATVNLPKQQNNEVYFQCNEDGDTLLHLAIIWPHKPVARTLIKLAPNPSYLNIHNDIYMTPMHLAVLTEQADLVRDLIIGGAEATVRDRSGNTALHLACLNGHKECVKQLLTPLDLFEKNRSPGTDKFPQDLELWNYDGETCIHLAAKCTKPNNIETIKLLVASGADINAREGKQGRTVLHKAVEDGDEILVQLLLKECPKLDIDATTYAGLTAYQMAASNATYNQKYKIIAQTLLKHGADSTPMMMSDDSESEDELMQTQPSQRLITTA</sequence>
<evidence type="ECO:0000256" key="1">
    <source>
        <dbReference type="ARBA" id="ARBA00022737"/>
    </source>
</evidence>
<feature type="region of interest" description="Disordered" evidence="4">
    <location>
        <begin position="1"/>
        <end position="27"/>
    </location>
</feature>
<dbReference type="GO" id="GO:0005829">
    <property type="term" value="C:cytosol"/>
    <property type="evidence" value="ECO:0007669"/>
    <property type="project" value="TreeGrafter"/>
</dbReference>
<dbReference type="SUPFAM" id="SSF48403">
    <property type="entry name" value="Ankyrin repeat"/>
    <property type="match status" value="1"/>
</dbReference>
<evidence type="ECO:0000313" key="6">
    <source>
        <dbReference type="EMBL" id="SSX20645.1"/>
    </source>
</evidence>
<keyword evidence="2 3" id="KW-0040">ANK repeat</keyword>
<dbReference type="PANTHER" id="PTHR46680:SF3">
    <property type="entry name" value="NF-KAPPA-B INHIBITOR CACTUS"/>
    <property type="match status" value="1"/>
</dbReference>
<dbReference type="Pfam" id="PF12796">
    <property type="entry name" value="Ank_2"/>
    <property type="match status" value="1"/>
</dbReference>
<dbReference type="OMA" id="EIRIQPQ"/>
<evidence type="ECO:0000256" key="2">
    <source>
        <dbReference type="ARBA" id="ARBA00023043"/>
    </source>
</evidence>
<dbReference type="InterPro" id="IPR051070">
    <property type="entry name" value="NF-kappa-B_inhibitor"/>
</dbReference>
<keyword evidence="1" id="KW-0677">Repeat</keyword>
<proteinExistence type="predicted"/>
<dbReference type="Pfam" id="PF00023">
    <property type="entry name" value="Ank"/>
    <property type="match status" value="1"/>
</dbReference>
<protein>
    <submittedName>
        <fullName evidence="6">CSON002111 protein</fullName>
    </submittedName>
</protein>
<dbReference type="PROSITE" id="PS50088">
    <property type="entry name" value="ANK_REPEAT"/>
    <property type="match status" value="4"/>
</dbReference>
<reference evidence="6" key="2">
    <citation type="submission" date="2018-07" db="EMBL/GenBank/DDBJ databases">
        <authorList>
            <person name="Quirk P.G."/>
            <person name="Krulwich T.A."/>
        </authorList>
    </citation>
    <scope>NUCLEOTIDE SEQUENCE</scope>
</reference>
<feature type="compositionally biased region" description="Polar residues" evidence="4">
    <location>
        <begin position="360"/>
        <end position="372"/>
    </location>
</feature>
<dbReference type="AlphaFoldDB" id="A0A336LS53"/>
<reference evidence="5" key="1">
    <citation type="submission" date="2018-04" db="EMBL/GenBank/DDBJ databases">
        <authorList>
            <person name="Go L.Y."/>
            <person name="Mitchell J.A."/>
        </authorList>
    </citation>
    <scope>NUCLEOTIDE SEQUENCE</scope>
    <source>
        <tissue evidence="5">Whole organism</tissue>
    </source>
</reference>
<organism evidence="6">
    <name type="scientific">Culicoides sonorensis</name>
    <name type="common">Biting midge</name>
    <dbReference type="NCBI Taxonomy" id="179676"/>
    <lineage>
        <taxon>Eukaryota</taxon>
        <taxon>Metazoa</taxon>
        <taxon>Ecdysozoa</taxon>
        <taxon>Arthropoda</taxon>
        <taxon>Hexapoda</taxon>
        <taxon>Insecta</taxon>
        <taxon>Pterygota</taxon>
        <taxon>Neoptera</taxon>
        <taxon>Endopterygota</taxon>
        <taxon>Diptera</taxon>
        <taxon>Nematocera</taxon>
        <taxon>Chironomoidea</taxon>
        <taxon>Ceratopogonidae</taxon>
        <taxon>Ceratopogoninae</taxon>
        <taxon>Culicoides</taxon>
        <taxon>Monoculicoides</taxon>
    </lineage>
</organism>
<evidence type="ECO:0000256" key="3">
    <source>
        <dbReference type="PROSITE-ProRule" id="PRU00023"/>
    </source>
</evidence>
<feature type="repeat" description="ANK" evidence="3">
    <location>
        <begin position="240"/>
        <end position="275"/>
    </location>
</feature>
<feature type="repeat" description="ANK" evidence="3">
    <location>
        <begin position="192"/>
        <end position="213"/>
    </location>
</feature>
<feature type="repeat" description="ANK" evidence="3">
    <location>
        <begin position="162"/>
        <end position="191"/>
    </location>
</feature>
<evidence type="ECO:0000256" key="4">
    <source>
        <dbReference type="SAM" id="MobiDB-lite"/>
    </source>
</evidence>
<dbReference type="InterPro" id="IPR036770">
    <property type="entry name" value="Ankyrin_rpt-contain_sf"/>
</dbReference>
<dbReference type="PRINTS" id="PR01415">
    <property type="entry name" value="ANKYRIN"/>
</dbReference>
<name>A0A336LS53_CULSO</name>
<dbReference type="PANTHER" id="PTHR46680">
    <property type="entry name" value="NF-KAPPA-B INHIBITOR ALPHA"/>
    <property type="match status" value="1"/>
</dbReference>
<dbReference type="EMBL" id="UFQS01000134">
    <property type="protein sequence ID" value="SSX00265.1"/>
    <property type="molecule type" value="Genomic_DNA"/>
</dbReference>